<accession>A0A645INX5</accession>
<protein>
    <submittedName>
        <fullName evidence="1">Uncharacterized protein</fullName>
    </submittedName>
</protein>
<proteinExistence type="predicted"/>
<dbReference type="AlphaFoldDB" id="A0A645INX5"/>
<evidence type="ECO:0000313" key="1">
    <source>
        <dbReference type="EMBL" id="MPN53045.1"/>
    </source>
</evidence>
<gene>
    <name evidence="1" type="ORF">SDC9_200708</name>
</gene>
<dbReference type="Gene3D" id="1.20.5.190">
    <property type="match status" value="1"/>
</dbReference>
<name>A0A645INX5_9ZZZZ</name>
<dbReference type="EMBL" id="VSSQ01119758">
    <property type="protein sequence ID" value="MPN53045.1"/>
    <property type="molecule type" value="Genomic_DNA"/>
</dbReference>
<comment type="caution">
    <text evidence="1">The sequence shown here is derived from an EMBL/GenBank/DDBJ whole genome shotgun (WGS) entry which is preliminary data.</text>
</comment>
<reference evidence="1" key="1">
    <citation type="submission" date="2019-08" db="EMBL/GenBank/DDBJ databases">
        <authorList>
            <person name="Kucharzyk K."/>
            <person name="Murdoch R.W."/>
            <person name="Higgins S."/>
            <person name="Loffler F."/>
        </authorList>
    </citation>
    <scope>NUCLEOTIDE SEQUENCE</scope>
</reference>
<sequence>MVDQEMLQAMRSIMQEELKPVNERLDRIESDVHTLKTDMQAIKEDISELQEYAEETHSATNYVAEWVENMAEAVPKLKIVQPK</sequence>
<organism evidence="1">
    <name type="scientific">bioreactor metagenome</name>
    <dbReference type="NCBI Taxonomy" id="1076179"/>
    <lineage>
        <taxon>unclassified sequences</taxon>
        <taxon>metagenomes</taxon>
        <taxon>ecological metagenomes</taxon>
    </lineage>
</organism>